<evidence type="ECO:0000256" key="4">
    <source>
        <dbReference type="ARBA" id="ARBA00023136"/>
    </source>
</evidence>
<evidence type="ECO:0000256" key="3">
    <source>
        <dbReference type="ARBA" id="ARBA00022729"/>
    </source>
</evidence>
<evidence type="ECO:0000313" key="9">
    <source>
        <dbReference type="Proteomes" id="UP001159405"/>
    </source>
</evidence>
<protein>
    <recommendedName>
        <fullName evidence="7">UPAR/Ly6 domain-containing protein</fullName>
    </recommendedName>
</protein>
<feature type="non-terminal residue" evidence="8">
    <location>
        <position position="1"/>
    </location>
</feature>
<dbReference type="PANTHER" id="PTHR10036:SF3">
    <property type="entry name" value="PROTEIN SLEEPLESS-RELATED"/>
    <property type="match status" value="1"/>
</dbReference>
<dbReference type="SMART" id="SM00134">
    <property type="entry name" value="LU"/>
    <property type="match status" value="1"/>
</dbReference>
<name>A0ABN8Q538_9CNID</name>
<keyword evidence="2" id="KW-1003">Cell membrane</keyword>
<dbReference type="SUPFAM" id="SSF57302">
    <property type="entry name" value="Snake toxin-like"/>
    <property type="match status" value="1"/>
</dbReference>
<dbReference type="InterPro" id="IPR045860">
    <property type="entry name" value="Snake_toxin-like_sf"/>
</dbReference>
<dbReference type="InterPro" id="IPR035076">
    <property type="entry name" value="Toxin/TOLIP"/>
</dbReference>
<dbReference type="Proteomes" id="UP001159405">
    <property type="component" value="Unassembled WGS sequence"/>
</dbReference>
<dbReference type="Gene3D" id="2.10.60.10">
    <property type="entry name" value="CD59"/>
    <property type="match status" value="1"/>
</dbReference>
<gene>
    <name evidence="8" type="ORF">PLOB_00050193</name>
</gene>
<evidence type="ECO:0000256" key="5">
    <source>
        <dbReference type="ARBA" id="ARBA00023157"/>
    </source>
</evidence>
<keyword evidence="9" id="KW-1185">Reference proteome</keyword>
<keyword evidence="4" id="KW-0472">Membrane</keyword>
<evidence type="ECO:0000259" key="7">
    <source>
        <dbReference type="SMART" id="SM00134"/>
    </source>
</evidence>
<dbReference type="InterPro" id="IPR016054">
    <property type="entry name" value="LY6_UPA_recep-like"/>
</dbReference>
<feature type="domain" description="UPAR/Ly6" evidence="7">
    <location>
        <begin position="10"/>
        <end position="102"/>
    </location>
</feature>
<dbReference type="Pfam" id="PF00087">
    <property type="entry name" value="Toxin_TOLIP"/>
    <property type="match status" value="1"/>
</dbReference>
<keyword evidence="6" id="KW-0325">Glycoprotein</keyword>
<dbReference type="EMBL" id="CALNXK010000099">
    <property type="protein sequence ID" value="CAH3154824.1"/>
    <property type="molecule type" value="Genomic_DNA"/>
</dbReference>
<evidence type="ECO:0000256" key="6">
    <source>
        <dbReference type="ARBA" id="ARBA00023180"/>
    </source>
</evidence>
<keyword evidence="3" id="KW-0732">Signal</keyword>
<organism evidence="8 9">
    <name type="scientific">Porites lobata</name>
    <dbReference type="NCBI Taxonomy" id="104759"/>
    <lineage>
        <taxon>Eukaryota</taxon>
        <taxon>Metazoa</taxon>
        <taxon>Cnidaria</taxon>
        <taxon>Anthozoa</taxon>
        <taxon>Hexacorallia</taxon>
        <taxon>Scleractinia</taxon>
        <taxon>Fungiina</taxon>
        <taxon>Poritidae</taxon>
        <taxon>Porites</taxon>
    </lineage>
</organism>
<evidence type="ECO:0000313" key="8">
    <source>
        <dbReference type="EMBL" id="CAH3154824.1"/>
    </source>
</evidence>
<comment type="caution">
    <text evidence="8">The sequence shown here is derived from an EMBL/GenBank/DDBJ whole genome shotgun (WGS) entry which is preliminary data.</text>
</comment>
<evidence type="ECO:0000256" key="1">
    <source>
        <dbReference type="ARBA" id="ARBA00004236"/>
    </source>
</evidence>
<sequence>LPLFFTGYGLKCYKCTSAKSWDDCDKNKEEMSCTSGFDSCGKIYFDGKVAGTGVEGYGKTCAIKSSCNKDACKAMQAGITIDKCEVNCCQGDLCNGAKVPLRHVTCCKSDLCNGAKVPMVSALLLLACALAAFFC</sequence>
<comment type="subcellular location">
    <subcellularLocation>
        <location evidence="1">Cell membrane</location>
    </subcellularLocation>
</comment>
<dbReference type="PANTHER" id="PTHR10036">
    <property type="entry name" value="CD59 GLYCOPROTEIN"/>
    <property type="match status" value="1"/>
</dbReference>
<proteinExistence type="predicted"/>
<keyword evidence="5" id="KW-1015">Disulfide bond</keyword>
<accession>A0ABN8Q538</accession>
<evidence type="ECO:0000256" key="2">
    <source>
        <dbReference type="ARBA" id="ARBA00022475"/>
    </source>
</evidence>
<reference evidence="8 9" key="1">
    <citation type="submission" date="2022-05" db="EMBL/GenBank/DDBJ databases">
        <authorList>
            <consortium name="Genoscope - CEA"/>
            <person name="William W."/>
        </authorList>
    </citation>
    <scope>NUCLEOTIDE SEQUENCE [LARGE SCALE GENOMIC DNA]</scope>
</reference>